<dbReference type="InterPro" id="IPR039426">
    <property type="entry name" value="TonB-dep_rcpt-like"/>
</dbReference>
<dbReference type="InterPro" id="IPR000531">
    <property type="entry name" value="Beta-barrel_TonB"/>
</dbReference>
<keyword evidence="14" id="KW-0675">Receptor</keyword>
<evidence type="ECO:0000256" key="3">
    <source>
        <dbReference type="ARBA" id="ARBA00022452"/>
    </source>
</evidence>
<dbReference type="InterPro" id="IPR012910">
    <property type="entry name" value="Plug_dom"/>
</dbReference>
<dbReference type="Pfam" id="PF07715">
    <property type="entry name" value="Plug"/>
    <property type="match status" value="1"/>
</dbReference>
<keyword evidence="3 8" id="KW-1134">Transmembrane beta strand</keyword>
<evidence type="ECO:0000256" key="11">
    <source>
        <dbReference type="SAM" id="SignalP"/>
    </source>
</evidence>
<keyword evidence="2 8" id="KW-0813">Transport</keyword>
<feature type="signal peptide" evidence="11">
    <location>
        <begin position="1"/>
        <end position="26"/>
    </location>
</feature>
<evidence type="ECO:0000259" key="13">
    <source>
        <dbReference type="Pfam" id="PF07715"/>
    </source>
</evidence>
<feature type="domain" description="TonB-dependent receptor plug" evidence="13">
    <location>
        <begin position="56"/>
        <end position="156"/>
    </location>
</feature>
<evidence type="ECO:0000256" key="10">
    <source>
        <dbReference type="SAM" id="MobiDB-lite"/>
    </source>
</evidence>
<dbReference type="Gene3D" id="2.170.130.10">
    <property type="entry name" value="TonB-dependent receptor, plug domain"/>
    <property type="match status" value="1"/>
</dbReference>
<organism evidence="14 15">
    <name type="scientific">Spongiibacter nanhainus</name>
    <dbReference type="NCBI Taxonomy" id="2794344"/>
    <lineage>
        <taxon>Bacteria</taxon>
        <taxon>Pseudomonadati</taxon>
        <taxon>Pseudomonadota</taxon>
        <taxon>Gammaproteobacteria</taxon>
        <taxon>Cellvibrionales</taxon>
        <taxon>Spongiibacteraceae</taxon>
        <taxon>Spongiibacter</taxon>
    </lineage>
</organism>
<evidence type="ECO:0000259" key="12">
    <source>
        <dbReference type="Pfam" id="PF00593"/>
    </source>
</evidence>
<keyword evidence="4 8" id="KW-0812">Transmembrane</keyword>
<dbReference type="PANTHER" id="PTHR40980:SF4">
    <property type="entry name" value="TONB-DEPENDENT RECEPTOR-LIKE BETA-BARREL DOMAIN-CONTAINING PROTEIN"/>
    <property type="match status" value="1"/>
</dbReference>
<comment type="similarity">
    <text evidence="8 9">Belongs to the TonB-dependent receptor family.</text>
</comment>
<feature type="chain" id="PRO_5032406059" evidence="11">
    <location>
        <begin position="27"/>
        <end position="738"/>
    </location>
</feature>
<proteinExistence type="inferred from homology"/>
<dbReference type="Proteomes" id="UP000596063">
    <property type="component" value="Chromosome"/>
</dbReference>
<dbReference type="RefSeq" id="WP_198570339.1">
    <property type="nucleotide sequence ID" value="NZ_CP066167.1"/>
</dbReference>
<evidence type="ECO:0000256" key="9">
    <source>
        <dbReference type="RuleBase" id="RU003357"/>
    </source>
</evidence>
<dbReference type="GO" id="GO:0009279">
    <property type="term" value="C:cell outer membrane"/>
    <property type="evidence" value="ECO:0007669"/>
    <property type="project" value="UniProtKB-SubCell"/>
</dbReference>
<keyword evidence="7 8" id="KW-0998">Cell outer membrane</keyword>
<keyword evidence="15" id="KW-1185">Reference proteome</keyword>
<sequence>MKNPIPHQSLLASAMAMAVASPAALAQQSNIEQSQDVELVTVVAKRVVKRNHVNGPAPKLVYDSAFFQRFEPISVGDMLKRVPGVTFTSDVGEYDLPRLRGLDSKYTQVLINGRRLPGEENDGAIAVDRIPAEMVEKIEIVRSPTSDIDSQGIGGTLNIILKEGAKYQGGVWRIGAVHMEETDGSGFIGFTGVNERIEYNVSANIQERYNPKDKVSSAAEENEREDTKESDVRDSRDVSLAGDIAFRIADNQKLSFNLFYVDTEREEEENTDVFVFLRDDENSPFSLDEQVLEHQLEDIEQSNTNLGVDYDIEFGSSKLSLYAYSNQFEQDKVSDESEADAGEPLEFGEREVEEIDDSETRLGVKWSLGGEKIETKLGGEFSSRERDFNVFIVDDEGELDDEDDEFADFKATIDGIDLYATSKITLSEQLDIEAGVRAEYREQDVKGADFDGTVTNSNNDDWQYNPSVHLRWHLSESDQVRVSLARTLRYPQFDQLNPVELTIEDEKFRGNPELDPEAAWGLDVGYDHFIGNVGVVGINVFYREVKDLIEFTQSDVIVGGEEFELRQPINNNNTGKVTGVELDVSAPFSIVGLPNLQGFLNYTYLDSEVEDPFLDGVERRFSGQAEYVYNIGFEHEITPWAFSYGMSYQRQGASEEFEGGEVNRITYDGNLEVFIEKRFANGDYALRLSGQNLLDAEKRELIKEYDDGDAFRAGEFETRETEVENTSPAILLNFRGRF</sequence>
<dbReference type="EMBL" id="CP066167">
    <property type="protein sequence ID" value="QQD18853.1"/>
    <property type="molecule type" value="Genomic_DNA"/>
</dbReference>
<feature type="domain" description="TonB-dependent receptor-like beta-barrel" evidence="12">
    <location>
        <begin position="286"/>
        <end position="660"/>
    </location>
</feature>
<evidence type="ECO:0000256" key="6">
    <source>
        <dbReference type="ARBA" id="ARBA00023136"/>
    </source>
</evidence>
<evidence type="ECO:0000256" key="2">
    <source>
        <dbReference type="ARBA" id="ARBA00022448"/>
    </source>
</evidence>
<dbReference type="InterPro" id="IPR036942">
    <property type="entry name" value="Beta-barrel_TonB_sf"/>
</dbReference>
<evidence type="ECO:0000256" key="1">
    <source>
        <dbReference type="ARBA" id="ARBA00004571"/>
    </source>
</evidence>
<dbReference type="AlphaFoldDB" id="A0A7T4R1S5"/>
<gene>
    <name evidence="14" type="ORF">I6N98_03020</name>
</gene>
<dbReference type="PANTHER" id="PTHR40980">
    <property type="entry name" value="PLUG DOMAIN-CONTAINING PROTEIN"/>
    <property type="match status" value="1"/>
</dbReference>
<keyword evidence="11" id="KW-0732">Signal</keyword>
<dbReference type="CDD" id="cd01347">
    <property type="entry name" value="ligand_gated_channel"/>
    <property type="match status" value="1"/>
</dbReference>
<dbReference type="PROSITE" id="PS52016">
    <property type="entry name" value="TONB_DEPENDENT_REC_3"/>
    <property type="match status" value="1"/>
</dbReference>
<dbReference type="KEGG" id="snan:I6N98_03020"/>
<evidence type="ECO:0000256" key="8">
    <source>
        <dbReference type="PROSITE-ProRule" id="PRU01360"/>
    </source>
</evidence>
<evidence type="ECO:0000256" key="7">
    <source>
        <dbReference type="ARBA" id="ARBA00023237"/>
    </source>
</evidence>
<feature type="compositionally biased region" description="Basic and acidic residues" evidence="10">
    <location>
        <begin position="225"/>
        <end position="234"/>
    </location>
</feature>
<reference evidence="14 15" key="1">
    <citation type="submission" date="2020-12" db="EMBL/GenBank/DDBJ databases">
        <authorList>
            <person name="Shan Y."/>
        </authorList>
    </citation>
    <scope>NUCLEOTIDE SEQUENCE [LARGE SCALE GENOMIC DNA]</scope>
    <source>
        <strain evidence="15">csc3.9</strain>
    </source>
</reference>
<name>A0A7T4R1S5_9GAMM</name>
<keyword evidence="5 9" id="KW-0798">TonB box</keyword>
<evidence type="ECO:0000256" key="4">
    <source>
        <dbReference type="ARBA" id="ARBA00022692"/>
    </source>
</evidence>
<protein>
    <submittedName>
        <fullName evidence="14">TonB-dependent receptor</fullName>
    </submittedName>
</protein>
<evidence type="ECO:0000313" key="15">
    <source>
        <dbReference type="Proteomes" id="UP000596063"/>
    </source>
</evidence>
<dbReference type="InterPro" id="IPR037066">
    <property type="entry name" value="Plug_dom_sf"/>
</dbReference>
<evidence type="ECO:0000313" key="14">
    <source>
        <dbReference type="EMBL" id="QQD18853.1"/>
    </source>
</evidence>
<keyword evidence="6 8" id="KW-0472">Membrane</keyword>
<comment type="subcellular location">
    <subcellularLocation>
        <location evidence="1 8">Cell outer membrane</location>
        <topology evidence="1 8">Multi-pass membrane protein</topology>
    </subcellularLocation>
</comment>
<evidence type="ECO:0000256" key="5">
    <source>
        <dbReference type="ARBA" id="ARBA00023077"/>
    </source>
</evidence>
<dbReference type="SUPFAM" id="SSF56935">
    <property type="entry name" value="Porins"/>
    <property type="match status" value="1"/>
</dbReference>
<dbReference type="Pfam" id="PF00593">
    <property type="entry name" value="TonB_dep_Rec_b-barrel"/>
    <property type="match status" value="1"/>
</dbReference>
<accession>A0A7T4R1S5</accession>
<feature type="region of interest" description="Disordered" evidence="10">
    <location>
        <begin position="210"/>
        <end position="234"/>
    </location>
</feature>
<dbReference type="Gene3D" id="2.40.170.20">
    <property type="entry name" value="TonB-dependent receptor, beta-barrel domain"/>
    <property type="match status" value="1"/>
</dbReference>